<dbReference type="InterPro" id="IPR047971">
    <property type="entry name" value="ExeM-like"/>
</dbReference>
<dbReference type="EMBL" id="BMLB01000003">
    <property type="protein sequence ID" value="GGK67244.1"/>
    <property type="molecule type" value="Genomic_DNA"/>
</dbReference>
<feature type="signal peptide" evidence="1">
    <location>
        <begin position="1"/>
        <end position="21"/>
    </location>
</feature>
<evidence type="ECO:0000313" key="3">
    <source>
        <dbReference type="EMBL" id="GGK67244.1"/>
    </source>
</evidence>
<evidence type="ECO:0000313" key="4">
    <source>
        <dbReference type="Proteomes" id="UP000662111"/>
    </source>
</evidence>
<dbReference type="Pfam" id="PF04122">
    <property type="entry name" value="CW_binding_2"/>
    <property type="match status" value="3"/>
</dbReference>
<accession>A0ABQ2F7U0</accession>
<comment type="caution">
    <text evidence="3">The sequence shown here is derived from an EMBL/GenBank/DDBJ whole genome shotgun (WGS) entry which is preliminary data.</text>
</comment>
<dbReference type="CDD" id="cd04486">
    <property type="entry name" value="YhcR_OBF_like"/>
    <property type="match status" value="1"/>
</dbReference>
<dbReference type="InterPro" id="IPR036691">
    <property type="entry name" value="Endo/exonu/phosph_ase_sf"/>
</dbReference>
<keyword evidence="1" id="KW-0732">Signal</keyword>
<organism evidence="3 4">
    <name type="scientific">Ornithinimicrobium pekingense</name>
    <dbReference type="NCBI Taxonomy" id="384677"/>
    <lineage>
        <taxon>Bacteria</taxon>
        <taxon>Bacillati</taxon>
        <taxon>Actinomycetota</taxon>
        <taxon>Actinomycetes</taxon>
        <taxon>Micrococcales</taxon>
        <taxon>Ornithinimicrobiaceae</taxon>
        <taxon>Ornithinimicrobium</taxon>
    </lineage>
</organism>
<dbReference type="PANTHER" id="PTHR42834">
    <property type="entry name" value="ENDONUCLEASE/EXONUCLEASE/PHOSPHATASE FAMILY PROTEIN (AFU_ORTHOLOGUE AFUA_3G09210)"/>
    <property type="match status" value="1"/>
</dbReference>
<gene>
    <name evidence="3" type="ORF">GCM10011509_14470</name>
</gene>
<keyword evidence="4" id="KW-1185">Reference proteome</keyword>
<dbReference type="Proteomes" id="UP000662111">
    <property type="component" value="Unassembled WGS sequence"/>
</dbReference>
<feature type="domain" description="Endonuclease/exonuclease/phosphatase" evidence="2">
    <location>
        <begin position="446"/>
        <end position="703"/>
    </location>
</feature>
<dbReference type="CDD" id="cd10283">
    <property type="entry name" value="MnuA_DNase1-like"/>
    <property type="match status" value="1"/>
</dbReference>
<dbReference type="PANTHER" id="PTHR42834:SF1">
    <property type="entry name" value="ENDONUCLEASE_EXONUCLEASE_PHOSPHATASE FAMILY PROTEIN (AFU_ORTHOLOGUE AFUA_3G09210)"/>
    <property type="match status" value="1"/>
</dbReference>
<name>A0ABQ2F7U0_9MICO</name>
<evidence type="ECO:0000256" key="1">
    <source>
        <dbReference type="SAM" id="SignalP"/>
    </source>
</evidence>
<dbReference type="InterPro" id="IPR005135">
    <property type="entry name" value="Endo/exonuclease/phosphatase"/>
</dbReference>
<feature type="chain" id="PRO_5045907204" description="Endonuclease/exonuclease/phosphatase domain-containing protein" evidence="1">
    <location>
        <begin position="22"/>
        <end position="1073"/>
    </location>
</feature>
<dbReference type="Gene3D" id="3.40.50.12090">
    <property type="match status" value="1"/>
</dbReference>
<sequence>MAVTGAATLLASLLVPTAATADEHEIFISEIHYDNASTDVGEAIEVQAPAGTDLTGWTLVLYNGNDGLTYGSAAAVGGVVPEAGVLVVNYPVNGLQNGAPDGVALVDGAGQVVEFLSYEGEMTAAGGPAEGMASTDIGVVEAGSDPAGLSLQKVDGAWTGPVTATFGVRNGTVTDPDPDPGPAPELCDVAVTPIGVVQGEGDASPLDGSPALVRGTVVGDFQTGGFNGYFVQDGGDANPATSDGIFVFAPSGTDVAVGDLVGLSGTVDEFNGQTQLTDVQVEVCDTDVALPAPVELTMPVLDHERYESMYVTYPQDLAILEYFNYGRFGEMVLGVGDGTLRQHQPTAVHEPGSPEAVALAEHNATHRITLDDGLSPQNPPVLRHPNGEPFSLGNSFRGGDVVSNLTGVLDYRFDLWRVQPTEGADYTPQNPRPAVPEVGGTTTVASFNVLNYFTTLTSEDPQARGADTETEFARQQAKIVAAINEMDTDVVGLMEIENNGDVAVGNLVDALNADADDAGKWAFVSTGVIGTDAIAQAFIYQPARVTPVGEEALLDSSVDARYLDEYNRPALAQTFEDTVVGGQVTVVVNHLKSKGSGCDAVGDPEDPDGQGNCNGVRTQAAQALADWASADPTGTGAEHALVIGDLNSYDKEDPIEALTAAGYSDLLLEFVGEYAYSYVFDGMLGYLDYAMANAALDDRVTGAAAWAINADEPSVLDYDMSFKPDEQDALYAPGPYRSSDHDPVLVGLDLTQEPAPGVDVTRWNGDNRYETAAVIAEQFGEVDTVYVATGVTAADALVGASPAANGLVPGLIGMATAPDGSAAPVVLAKPDRLPAATRGLIEAVDPANIVILGGPGAVSAAVEQDLEQYGEVARVAGANRYETASLLSDLFGTSDVVFLASGGDRSFADALAGSAVAGGLGSPVLLTKTDRLPSTTRDALVELSPSRIVVLGGELAVSDAVLDEVRAATGVEDVDRVAGPDRYQTALAVSAEFVASSDVVFVATGRTYPDALTVAAYAGAVSAPVLLTRPDELPRGLLDELDRLQPGTVVVVGGDGAVSTEVEQALEDWAAQP</sequence>
<evidence type="ECO:0000259" key="2">
    <source>
        <dbReference type="Pfam" id="PF03372"/>
    </source>
</evidence>
<dbReference type="InterPro" id="IPR007253">
    <property type="entry name" value="Cell_wall-bd_2"/>
</dbReference>
<dbReference type="SUPFAM" id="SSF56219">
    <property type="entry name" value="DNase I-like"/>
    <property type="match status" value="1"/>
</dbReference>
<protein>
    <recommendedName>
        <fullName evidence="2">Endonuclease/exonuclease/phosphatase domain-containing protein</fullName>
    </recommendedName>
</protein>
<proteinExistence type="predicted"/>
<dbReference type="Gene3D" id="3.60.10.10">
    <property type="entry name" value="Endonuclease/exonuclease/phosphatase"/>
    <property type="match status" value="1"/>
</dbReference>
<reference evidence="4" key="1">
    <citation type="journal article" date="2019" name="Int. J. Syst. Evol. Microbiol.">
        <title>The Global Catalogue of Microorganisms (GCM) 10K type strain sequencing project: providing services to taxonomists for standard genome sequencing and annotation.</title>
        <authorList>
            <consortium name="The Broad Institute Genomics Platform"/>
            <consortium name="The Broad Institute Genome Sequencing Center for Infectious Disease"/>
            <person name="Wu L."/>
            <person name="Ma J."/>
        </authorList>
    </citation>
    <scope>NUCLEOTIDE SEQUENCE [LARGE SCALE GENOMIC DNA]</scope>
    <source>
        <strain evidence="4">CGMCC 1.5362</strain>
    </source>
</reference>
<dbReference type="Pfam" id="PF03372">
    <property type="entry name" value="Exo_endo_phos"/>
    <property type="match status" value="1"/>
</dbReference>
<dbReference type="NCBIfam" id="NF033681">
    <property type="entry name" value="ExeM_NucH_DNase"/>
    <property type="match status" value="1"/>
</dbReference>